<evidence type="ECO:0000259" key="10">
    <source>
        <dbReference type="PROSITE" id="PS51747"/>
    </source>
</evidence>
<evidence type="ECO:0000256" key="4">
    <source>
        <dbReference type="ARBA" id="ARBA00022723"/>
    </source>
</evidence>
<feature type="region of interest" description="Disordered" evidence="9">
    <location>
        <begin position="160"/>
        <end position="217"/>
    </location>
</feature>
<dbReference type="NCBIfam" id="NF008113">
    <property type="entry name" value="PRK10860.1"/>
    <property type="match status" value="1"/>
</dbReference>
<evidence type="ECO:0000256" key="2">
    <source>
        <dbReference type="ARBA" id="ARBA00011738"/>
    </source>
</evidence>
<evidence type="ECO:0000256" key="1">
    <source>
        <dbReference type="ARBA" id="ARBA00010669"/>
    </source>
</evidence>
<dbReference type="Gene3D" id="3.40.140.10">
    <property type="entry name" value="Cytidine Deaminase, domain 2"/>
    <property type="match status" value="1"/>
</dbReference>
<comment type="function">
    <text evidence="8">Catalyzes the deamination of adenosine to inosine at the wobble position 34 of tRNA(Arg2).</text>
</comment>
<evidence type="ECO:0000256" key="6">
    <source>
        <dbReference type="ARBA" id="ARBA00022833"/>
    </source>
</evidence>
<dbReference type="EC" id="3.5.4.33" evidence="8"/>
<feature type="domain" description="CMP/dCMP-type deaminase" evidence="10">
    <location>
        <begin position="5"/>
        <end position="117"/>
    </location>
</feature>
<sequence>MTVDESWSQAMGRALFLANRAREAGDVPVGAVVLDPHGTVIGSGWNQRETTHDPSAHAEIVALRQAGLAMGTWNLAGCTLVVTLEPCTMCAGAVVNSRVDRLVFGAWDDKAGAAGSLRDVVRDARLNHTVEVIGGVLRQEVEVQLKGFFFEKRSDALHEGRSPRVTSHSAAAAALPPASRSSSTRKTPNGPDTTVPPASPGENLLPKGVRLRGRKRS</sequence>
<accession>A0ABY0V4U7</accession>
<reference evidence="11 12" key="1">
    <citation type="submission" date="2016-10" db="EMBL/GenBank/DDBJ databases">
        <authorList>
            <person name="Varghese N."/>
            <person name="Submissions S."/>
        </authorList>
    </citation>
    <scope>NUCLEOTIDE SEQUENCE [LARGE SCALE GENOMIC DNA]</scope>
    <source>
        <strain evidence="11 12">DSM 9169</strain>
    </source>
</reference>
<feature type="binding site" evidence="8">
    <location>
        <position position="87"/>
    </location>
    <ligand>
        <name>Zn(2+)</name>
        <dbReference type="ChEBI" id="CHEBI:29105"/>
        <note>catalytic</note>
    </ligand>
</feature>
<keyword evidence="4 8" id="KW-0479">Metal-binding</keyword>
<comment type="subunit">
    <text evidence="2 8">Homodimer.</text>
</comment>
<organism evidence="11 12">
    <name type="scientific">Schaalia radingae</name>
    <dbReference type="NCBI Taxonomy" id="131110"/>
    <lineage>
        <taxon>Bacteria</taxon>
        <taxon>Bacillati</taxon>
        <taxon>Actinomycetota</taxon>
        <taxon>Actinomycetes</taxon>
        <taxon>Actinomycetales</taxon>
        <taxon>Actinomycetaceae</taxon>
        <taxon>Schaalia</taxon>
    </lineage>
</organism>
<dbReference type="SUPFAM" id="SSF53927">
    <property type="entry name" value="Cytidine deaminase-like"/>
    <property type="match status" value="1"/>
</dbReference>
<dbReference type="InterPro" id="IPR016192">
    <property type="entry name" value="APOBEC/CMP_deaminase_Zn-bd"/>
</dbReference>
<keyword evidence="12" id="KW-1185">Reference proteome</keyword>
<comment type="similarity">
    <text evidence="1">Belongs to the cytidine and deoxycytidylate deaminase family. ADAT2 subfamily.</text>
</comment>
<dbReference type="Proteomes" id="UP000198976">
    <property type="component" value="Chromosome I"/>
</dbReference>
<evidence type="ECO:0000313" key="12">
    <source>
        <dbReference type="Proteomes" id="UP000198976"/>
    </source>
</evidence>
<dbReference type="PANTHER" id="PTHR11079">
    <property type="entry name" value="CYTOSINE DEAMINASE FAMILY MEMBER"/>
    <property type="match status" value="1"/>
</dbReference>
<dbReference type="InterPro" id="IPR002125">
    <property type="entry name" value="CMP_dCMP_dom"/>
</dbReference>
<evidence type="ECO:0000256" key="7">
    <source>
        <dbReference type="ARBA" id="ARBA00048045"/>
    </source>
</evidence>
<feature type="compositionally biased region" description="Low complexity" evidence="9">
    <location>
        <begin position="167"/>
        <end position="182"/>
    </location>
</feature>
<keyword evidence="5 8" id="KW-0378">Hydrolase</keyword>
<dbReference type="EMBL" id="LT629792">
    <property type="protein sequence ID" value="SDT85674.1"/>
    <property type="molecule type" value="Genomic_DNA"/>
</dbReference>
<keyword evidence="6 8" id="KW-0862">Zinc</keyword>
<evidence type="ECO:0000256" key="3">
    <source>
        <dbReference type="ARBA" id="ARBA00022694"/>
    </source>
</evidence>
<dbReference type="Pfam" id="PF00383">
    <property type="entry name" value="dCMP_cyt_deam_1"/>
    <property type="match status" value="1"/>
</dbReference>
<feature type="binding site" evidence="8">
    <location>
        <position position="90"/>
    </location>
    <ligand>
        <name>Zn(2+)</name>
        <dbReference type="ChEBI" id="CHEBI:29105"/>
        <note>catalytic</note>
    </ligand>
</feature>
<dbReference type="InterPro" id="IPR028883">
    <property type="entry name" value="tRNA_aden_deaminase"/>
</dbReference>
<dbReference type="InterPro" id="IPR016193">
    <property type="entry name" value="Cytidine_deaminase-like"/>
</dbReference>
<comment type="catalytic activity">
    <reaction evidence="7 8">
        <text>adenosine(34) in tRNA + H2O + H(+) = inosine(34) in tRNA + NH4(+)</text>
        <dbReference type="Rhea" id="RHEA:43168"/>
        <dbReference type="Rhea" id="RHEA-COMP:10373"/>
        <dbReference type="Rhea" id="RHEA-COMP:10374"/>
        <dbReference type="ChEBI" id="CHEBI:15377"/>
        <dbReference type="ChEBI" id="CHEBI:15378"/>
        <dbReference type="ChEBI" id="CHEBI:28938"/>
        <dbReference type="ChEBI" id="CHEBI:74411"/>
        <dbReference type="ChEBI" id="CHEBI:82852"/>
        <dbReference type="EC" id="3.5.4.33"/>
    </reaction>
</comment>
<keyword evidence="3 8" id="KW-0819">tRNA processing</keyword>
<dbReference type="PANTHER" id="PTHR11079:SF202">
    <property type="entry name" value="TRNA-SPECIFIC ADENOSINE DEAMINASE"/>
    <property type="match status" value="1"/>
</dbReference>
<feature type="binding site" evidence="8">
    <location>
        <position position="57"/>
    </location>
    <ligand>
        <name>Zn(2+)</name>
        <dbReference type="ChEBI" id="CHEBI:29105"/>
        <note>catalytic</note>
    </ligand>
</feature>
<dbReference type="PROSITE" id="PS51747">
    <property type="entry name" value="CYT_DCMP_DEAMINASES_2"/>
    <property type="match status" value="1"/>
</dbReference>
<dbReference type="HAMAP" id="MF_00972">
    <property type="entry name" value="tRNA_aden_deaminase"/>
    <property type="match status" value="1"/>
</dbReference>
<dbReference type="PROSITE" id="PS00903">
    <property type="entry name" value="CYT_DCMP_DEAMINASES_1"/>
    <property type="match status" value="1"/>
</dbReference>
<dbReference type="RefSeq" id="WP_257590349.1">
    <property type="nucleotide sequence ID" value="NZ_LT629792.1"/>
</dbReference>
<evidence type="ECO:0000313" key="11">
    <source>
        <dbReference type="EMBL" id="SDT85674.1"/>
    </source>
</evidence>
<evidence type="ECO:0000256" key="8">
    <source>
        <dbReference type="HAMAP-Rule" id="MF_00972"/>
    </source>
</evidence>
<proteinExistence type="inferred from homology"/>
<evidence type="ECO:0000256" key="5">
    <source>
        <dbReference type="ARBA" id="ARBA00022801"/>
    </source>
</evidence>
<dbReference type="CDD" id="cd01285">
    <property type="entry name" value="nucleoside_deaminase"/>
    <property type="match status" value="1"/>
</dbReference>
<gene>
    <name evidence="8" type="primary">tadA</name>
    <name evidence="11" type="ORF">SAMN04489714_0128</name>
</gene>
<feature type="active site" description="Proton donor" evidence="8">
    <location>
        <position position="59"/>
    </location>
</feature>
<protein>
    <recommendedName>
        <fullName evidence="8">tRNA-specific adenosine deaminase</fullName>
        <ecNumber evidence="8">3.5.4.33</ecNumber>
    </recommendedName>
</protein>
<name>A0ABY0V4U7_9ACTO</name>
<evidence type="ECO:0000256" key="9">
    <source>
        <dbReference type="SAM" id="MobiDB-lite"/>
    </source>
</evidence>
<comment type="cofactor">
    <cofactor evidence="8">
        <name>Zn(2+)</name>
        <dbReference type="ChEBI" id="CHEBI:29105"/>
    </cofactor>
    <text evidence="8">Binds 1 zinc ion per subunit.</text>
</comment>